<comment type="caution">
    <text evidence="6">The sequence shown here is derived from an EMBL/GenBank/DDBJ whole genome shotgun (WGS) entry which is preliminary data.</text>
</comment>
<dbReference type="GO" id="GO:0000976">
    <property type="term" value="F:transcription cis-regulatory region binding"/>
    <property type="evidence" value="ECO:0007669"/>
    <property type="project" value="TreeGrafter"/>
</dbReference>
<protein>
    <submittedName>
        <fullName evidence="6">DeoR/GlpR family transcriptional regulator</fullName>
    </submittedName>
</protein>
<dbReference type="InterPro" id="IPR001034">
    <property type="entry name" value="DeoR_HTH"/>
</dbReference>
<dbReference type="Gene3D" id="3.40.50.2300">
    <property type="match status" value="2"/>
</dbReference>
<evidence type="ECO:0000313" key="6">
    <source>
        <dbReference type="EMBL" id="MBA2950846.1"/>
    </source>
</evidence>
<feature type="compositionally biased region" description="Basic and acidic residues" evidence="4">
    <location>
        <begin position="241"/>
        <end position="254"/>
    </location>
</feature>
<evidence type="ECO:0000313" key="7">
    <source>
        <dbReference type="Proteomes" id="UP000545761"/>
    </source>
</evidence>
<dbReference type="SUPFAM" id="SSF53822">
    <property type="entry name" value="Periplasmic binding protein-like I"/>
    <property type="match status" value="1"/>
</dbReference>
<dbReference type="PANTHER" id="PTHR30146">
    <property type="entry name" value="LACI-RELATED TRANSCRIPTIONAL REPRESSOR"/>
    <property type="match status" value="1"/>
</dbReference>
<feature type="region of interest" description="Disordered" evidence="4">
    <location>
        <begin position="241"/>
        <end position="266"/>
    </location>
</feature>
<dbReference type="PANTHER" id="PTHR30146:SF155">
    <property type="entry name" value="ALANINE RACEMASE"/>
    <property type="match status" value="1"/>
</dbReference>
<gene>
    <name evidence="6" type="ORF">H1D24_35075</name>
</gene>
<sequence length="380" mass="40560">MTDEGSPNVHAEERYQEILRRLRERGSIRVSDVAAELNVSPITVRRDVGVLADRGLVARVHGGATLPPAQQADEEAGAAPQSVHAAPGAREAVFGLVVPAADYYYPEVIKGASEAAAARGVRLVLGISQYSADEEQAQVERMLADGIDGLLITPCDPAAARERLQSLAIPHVLVERRPDDDTAGTEWVVSDHAYGARIAVRHLSEAGRGRIGLLLRDDSPHGAHVLAGYREGLAAVGHKTGEKAAGRKTGEETVFRLPPPGGNTAERERRLGEFTAAVADRRLDAVLIHNDHDAIVVLRRLRAQGVDVPRDLAIVAYDDEVAALADIPLTAVAPPKHAVGAAAVDLLAQRLADPSHPRRRLALLPDLRVRTSSTQSTPVS</sequence>
<dbReference type="EMBL" id="JACEHE010000034">
    <property type="protein sequence ID" value="MBA2950846.1"/>
    <property type="molecule type" value="Genomic_DNA"/>
</dbReference>
<dbReference type="InterPro" id="IPR028082">
    <property type="entry name" value="Peripla_BP_I"/>
</dbReference>
<dbReference type="RefSeq" id="WP_181661773.1">
    <property type="nucleotide sequence ID" value="NZ_JACEHE010000034.1"/>
</dbReference>
<proteinExistence type="predicted"/>
<dbReference type="SMART" id="SM00420">
    <property type="entry name" value="HTH_DEOR"/>
    <property type="match status" value="1"/>
</dbReference>
<evidence type="ECO:0000256" key="1">
    <source>
        <dbReference type="ARBA" id="ARBA00023015"/>
    </source>
</evidence>
<reference evidence="6 7" key="1">
    <citation type="submission" date="2020-07" db="EMBL/GenBank/DDBJ databases">
        <title>Streptomyces isolated from Indian soil.</title>
        <authorList>
            <person name="Mandal S."/>
            <person name="Maiti P.K."/>
        </authorList>
    </citation>
    <scope>NUCLEOTIDE SEQUENCE [LARGE SCALE GENOMIC DNA]</scope>
    <source>
        <strain evidence="6 7">PSKA28</strain>
    </source>
</reference>
<dbReference type="InterPro" id="IPR018356">
    <property type="entry name" value="Tscrpt_reg_HTH_DeoR_CS"/>
</dbReference>
<dbReference type="PROSITE" id="PS00894">
    <property type="entry name" value="HTH_DEOR_1"/>
    <property type="match status" value="1"/>
</dbReference>
<dbReference type="CDD" id="cd06267">
    <property type="entry name" value="PBP1_LacI_sugar_binding-like"/>
    <property type="match status" value="1"/>
</dbReference>
<dbReference type="Pfam" id="PF08220">
    <property type="entry name" value="HTH_DeoR"/>
    <property type="match status" value="1"/>
</dbReference>
<dbReference type="Proteomes" id="UP000545761">
    <property type="component" value="Unassembled WGS sequence"/>
</dbReference>
<dbReference type="AlphaFoldDB" id="A0A7W0DT98"/>
<dbReference type="Gene3D" id="1.10.10.10">
    <property type="entry name" value="Winged helix-like DNA-binding domain superfamily/Winged helix DNA-binding domain"/>
    <property type="match status" value="1"/>
</dbReference>
<dbReference type="Pfam" id="PF13377">
    <property type="entry name" value="Peripla_BP_3"/>
    <property type="match status" value="1"/>
</dbReference>
<keyword evidence="2" id="KW-0238">DNA-binding</keyword>
<dbReference type="GO" id="GO:0003700">
    <property type="term" value="F:DNA-binding transcription factor activity"/>
    <property type="evidence" value="ECO:0007669"/>
    <property type="project" value="InterPro"/>
</dbReference>
<keyword evidence="3" id="KW-0804">Transcription</keyword>
<evidence type="ECO:0000259" key="5">
    <source>
        <dbReference type="PROSITE" id="PS51000"/>
    </source>
</evidence>
<dbReference type="InterPro" id="IPR046335">
    <property type="entry name" value="LacI/GalR-like_sensor"/>
</dbReference>
<evidence type="ECO:0000256" key="4">
    <source>
        <dbReference type="SAM" id="MobiDB-lite"/>
    </source>
</evidence>
<keyword evidence="1" id="KW-0805">Transcription regulation</keyword>
<feature type="domain" description="HTH deoR-type" evidence="5">
    <location>
        <begin position="11"/>
        <end position="66"/>
    </location>
</feature>
<dbReference type="SUPFAM" id="SSF46785">
    <property type="entry name" value="Winged helix' DNA-binding domain"/>
    <property type="match status" value="1"/>
</dbReference>
<name>A0A7W0DT98_9ACTN</name>
<dbReference type="InterPro" id="IPR036390">
    <property type="entry name" value="WH_DNA-bd_sf"/>
</dbReference>
<evidence type="ECO:0000256" key="2">
    <source>
        <dbReference type="ARBA" id="ARBA00023125"/>
    </source>
</evidence>
<organism evidence="6 7">
    <name type="scientific">Streptomyces himalayensis subsp. himalayensis</name>
    <dbReference type="NCBI Taxonomy" id="2756131"/>
    <lineage>
        <taxon>Bacteria</taxon>
        <taxon>Bacillati</taxon>
        <taxon>Actinomycetota</taxon>
        <taxon>Actinomycetes</taxon>
        <taxon>Kitasatosporales</taxon>
        <taxon>Streptomycetaceae</taxon>
        <taxon>Streptomyces</taxon>
        <taxon>Streptomyces himalayensis</taxon>
    </lineage>
</organism>
<evidence type="ECO:0000256" key="3">
    <source>
        <dbReference type="ARBA" id="ARBA00023163"/>
    </source>
</evidence>
<accession>A0A7W0DT98</accession>
<dbReference type="PROSITE" id="PS51000">
    <property type="entry name" value="HTH_DEOR_2"/>
    <property type="match status" value="1"/>
</dbReference>
<dbReference type="InterPro" id="IPR036388">
    <property type="entry name" value="WH-like_DNA-bd_sf"/>
</dbReference>
<dbReference type="PRINTS" id="PR00037">
    <property type="entry name" value="HTHLACR"/>
</dbReference>